<dbReference type="InterPro" id="IPR031310">
    <property type="entry name" value="Ribosomal_uL5_N"/>
</dbReference>
<dbReference type="InterPro" id="IPR020930">
    <property type="entry name" value="Ribosomal_uL5_bac-type"/>
</dbReference>
<dbReference type="GO" id="GO:0006412">
    <property type="term" value="P:translation"/>
    <property type="evidence" value="ECO:0007669"/>
    <property type="project" value="UniProtKB-UniRule"/>
</dbReference>
<evidence type="ECO:0000256" key="6">
    <source>
        <dbReference type="ARBA" id="ARBA00023274"/>
    </source>
</evidence>
<evidence type="ECO:0000256" key="3">
    <source>
        <dbReference type="ARBA" id="ARBA00022730"/>
    </source>
</evidence>
<reference evidence="12 13" key="1">
    <citation type="submission" date="2006-09" db="EMBL/GenBank/DDBJ databases">
        <authorList>
            <person name="Emerson D."/>
            <person name="Ferriera S."/>
            <person name="Johnson J."/>
            <person name="Kravitz S."/>
            <person name="Halpern A."/>
            <person name="Remington K."/>
            <person name="Beeson K."/>
            <person name="Tran B."/>
            <person name="Rogers Y.-H."/>
            <person name="Friedman R."/>
            <person name="Venter J.C."/>
        </authorList>
    </citation>
    <scope>NUCLEOTIDE SEQUENCE [LARGE SCALE GENOMIC DNA]</scope>
    <source>
        <strain evidence="12 13">PV-1</strain>
    </source>
</reference>
<dbReference type="HAMAP" id="MF_01333_B">
    <property type="entry name" value="Ribosomal_uL5_B"/>
    <property type="match status" value="1"/>
</dbReference>
<evidence type="ECO:0000313" key="13">
    <source>
        <dbReference type="Proteomes" id="UP000005297"/>
    </source>
</evidence>
<evidence type="ECO:0000313" key="12">
    <source>
        <dbReference type="EMBL" id="EAU53507.1"/>
    </source>
</evidence>
<dbReference type="FunCoup" id="Q0EW48">
    <property type="interactions" value="611"/>
</dbReference>
<keyword evidence="3 8" id="KW-0699">rRNA-binding</keyword>
<dbReference type="SUPFAM" id="SSF55282">
    <property type="entry name" value="RL5-like"/>
    <property type="match status" value="1"/>
</dbReference>
<dbReference type="GO" id="GO:0003735">
    <property type="term" value="F:structural constituent of ribosome"/>
    <property type="evidence" value="ECO:0007669"/>
    <property type="project" value="InterPro"/>
</dbReference>
<dbReference type="InParanoid" id="Q0EW48"/>
<evidence type="ECO:0000256" key="8">
    <source>
        <dbReference type="HAMAP-Rule" id="MF_01333"/>
    </source>
</evidence>
<evidence type="ECO:0000256" key="4">
    <source>
        <dbReference type="ARBA" id="ARBA00022884"/>
    </source>
</evidence>
<dbReference type="OrthoDB" id="5292312at2"/>
<dbReference type="InterPro" id="IPR002132">
    <property type="entry name" value="Ribosomal_uL5"/>
</dbReference>
<dbReference type="Proteomes" id="UP000005297">
    <property type="component" value="Unassembled WGS sequence"/>
</dbReference>
<evidence type="ECO:0000259" key="11">
    <source>
        <dbReference type="Pfam" id="PF00673"/>
    </source>
</evidence>
<dbReference type="RefSeq" id="WP_009849484.1">
    <property type="nucleotide sequence ID" value="NZ_DS022294.1"/>
</dbReference>
<keyword evidence="13" id="KW-1185">Reference proteome</keyword>
<dbReference type="GO" id="GO:0019843">
    <property type="term" value="F:rRNA binding"/>
    <property type="evidence" value="ECO:0007669"/>
    <property type="project" value="UniProtKB-UniRule"/>
</dbReference>
<dbReference type="NCBIfam" id="NF000585">
    <property type="entry name" value="PRK00010.1"/>
    <property type="match status" value="1"/>
</dbReference>
<dbReference type="Pfam" id="PF00281">
    <property type="entry name" value="Ribosomal_L5"/>
    <property type="match status" value="1"/>
</dbReference>
<dbReference type="Pfam" id="PF00673">
    <property type="entry name" value="Ribosomal_L5_C"/>
    <property type="match status" value="1"/>
</dbReference>
<name>Q0EW48_9PROT</name>
<accession>Q0EW48</accession>
<keyword evidence="5 8" id="KW-0689">Ribosomal protein</keyword>
<dbReference type="GO" id="GO:0000049">
    <property type="term" value="F:tRNA binding"/>
    <property type="evidence" value="ECO:0007669"/>
    <property type="project" value="UniProtKB-UniRule"/>
</dbReference>
<keyword evidence="2 8" id="KW-0820">tRNA-binding</keyword>
<evidence type="ECO:0000256" key="7">
    <source>
        <dbReference type="ARBA" id="ARBA00035245"/>
    </source>
</evidence>
<evidence type="ECO:0000256" key="5">
    <source>
        <dbReference type="ARBA" id="ARBA00022980"/>
    </source>
</evidence>
<evidence type="ECO:0000256" key="1">
    <source>
        <dbReference type="ARBA" id="ARBA00008553"/>
    </source>
</evidence>
<dbReference type="GO" id="GO:1990904">
    <property type="term" value="C:ribonucleoprotein complex"/>
    <property type="evidence" value="ECO:0007669"/>
    <property type="project" value="UniProtKB-KW"/>
</dbReference>
<dbReference type="Gene3D" id="3.30.1440.10">
    <property type="match status" value="1"/>
</dbReference>
<evidence type="ECO:0000256" key="9">
    <source>
        <dbReference type="RuleBase" id="RU003930"/>
    </source>
</evidence>
<dbReference type="InterPro" id="IPR022803">
    <property type="entry name" value="Ribosomal_uL5_dom_sf"/>
</dbReference>
<dbReference type="PIRSF" id="PIRSF002161">
    <property type="entry name" value="Ribosomal_L5"/>
    <property type="match status" value="1"/>
</dbReference>
<protein>
    <recommendedName>
        <fullName evidence="7 8">Large ribosomal subunit protein uL5</fullName>
    </recommendedName>
</protein>
<sequence length="179" mass="20280">MARLKEQYNERVAPALKKEFGYTNPMQIPGITKIVVNMGVGEASQNAKLMDGALADMIAITGQKPVVTRARKSIANFKLRDGMPVGCRVTLRGERMWEFFDRLVNIALPRIRDFKGLSPKSFDGRGNYTMGIREQIIFPEIEYDKVDKVRGMDITICTTANTNDEGRALLREFSMPFRK</sequence>
<dbReference type="GO" id="GO:0005840">
    <property type="term" value="C:ribosome"/>
    <property type="evidence" value="ECO:0007669"/>
    <property type="project" value="UniProtKB-KW"/>
</dbReference>
<keyword evidence="4 8" id="KW-0694">RNA-binding</keyword>
<organism evidence="12 13">
    <name type="scientific">Mariprofundus ferrooxydans PV-1</name>
    <dbReference type="NCBI Taxonomy" id="314345"/>
    <lineage>
        <taxon>Bacteria</taxon>
        <taxon>Pseudomonadati</taxon>
        <taxon>Pseudomonadota</taxon>
        <taxon>Candidatius Mariprofundia</taxon>
        <taxon>Mariprofundales</taxon>
        <taxon>Mariprofundaceae</taxon>
        <taxon>Mariprofundus</taxon>
    </lineage>
</organism>
<feature type="domain" description="Large ribosomal subunit protein uL5 C-terminal" evidence="11">
    <location>
        <begin position="84"/>
        <end position="177"/>
    </location>
</feature>
<dbReference type="FunFam" id="3.30.1440.10:FF:000001">
    <property type="entry name" value="50S ribosomal protein L5"/>
    <property type="match status" value="1"/>
</dbReference>
<evidence type="ECO:0000259" key="10">
    <source>
        <dbReference type="Pfam" id="PF00281"/>
    </source>
</evidence>
<dbReference type="InterPro" id="IPR031309">
    <property type="entry name" value="Ribosomal_uL5_C"/>
</dbReference>
<dbReference type="AlphaFoldDB" id="Q0EW48"/>
<dbReference type="PROSITE" id="PS00358">
    <property type="entry name" value="RIBOSOMAL_L5"/>
    <property type="match status" value="1"/>
</dbReference>
<dbReference type="STRING" id="314344.AL013_13505"/>
<dbReference type="EMBL" id="AATS01000022">
    <property type="protein sequence ID" value="EAU53507.1"/>
    <property type="molecule type" value="Genomic_DNA"/>
</dbReference>
<dbReference type="PANTHER" id="PTHR11994">
    <property type="entry name" value="60S RIBOSOMAL PROTEIN L11-RELATED"/>
    <property type="match status" value="1"/>
</dbReference>
<comment type="function">
    <text evidence="8">This is 1 of the proteins that bind and probably mediate the attachment of the 5S RNA into the large ribosomal subunit, where it forms part of the central protuberance. In the 70S ribosome it contacts protein S13 of the 30S subunit (bridge B1b), connecting the 2 subunits; this bridge is implicated in subunit movement. Contacts the P site tRNA; the 5S rRNA and some of its associated proteins might help stabilize positioning of ribosome-bound tRNAs.</text>
</comment>
<feature type="domain" description="Large ribosomal subunit protein uL5 N-terminal" evidence="10">
    <location>
        <begin position="24"/>
        <end position="80"/>
    </location>
</feature>
<comment type="subunit">
    <text evidence="8">Part of the 50S ribosomal subunit; part of the 5S rRNA/L5/L18/L25 subcomplex. Contacts the 5S rRNA and the P site tRNA. Forms a bridge to the 30S subunit in the 70S ribosome.</text>
</comment>
<dbReference type="eggNOG" id="COG0094">
    <property type="taxonomic scope" value="Bacteria"/>
</dbReference>
<dbReference type="InterPro" id="IPR020929">
    <property type="entry name" value="Ribosomal_uL5_CS"/>
</dbReference>
<dbReference type="HOGENOM" id="CLU_061015_2_1_0"/>
<evidence type="ECO:0000256" key="2">
    <source>
        <dbReference type="ARBA" id="ARBA00022555"/>
    </source>
</evidence>
<proteinExistence type="inferred from homology"/>
<keyword evidence="6 8" id="KW-0687">Ribonucleoprotein</keyword>
<gene>
    <name evidence="8" type="primary">rplE</name>
    <name evidence="12" type="ORF">SPV1_09824</name>
</gene>
<comment type="similarity">
    <text evidence="1 8 9">Belongs to the universal ribosomal protein uL5 family.</text>
</comment>
<comment type="caution">
    <text evidence="12">The sequence shown here is derived from an EMBL/GenBank/DDBJ whole genome shotgun (WGS) entry which is preliminary data.</text>
</comment>